<sequence length="57" mass="6784">MKSDCWDIDLNSDTCGFLNHRETWFLLFNFSGSVIFFKRKKTFVGLCCRQVMSRIIK</sequence>
<organism evidence="1">
    <name type="scientific">Anguilla anguilla</name>
    <name type="common">European freshwater eel</name>
    <name type="synonym">Muraena anguilla</name>
    <dbReference type="NCBI Taxonomy" id="7936"/>
    <lineage>
        <taxon>Eukaryota</taxon>
        <taxon>Metazoa</taxon>
        <taxon>Chordata</taxon>
        <taxon>Craniata</taxon>
        <taxon>Vertebrata</taxon>
        <taxon>Euteleostomi</taxon>
        <taxon>Actinopterygii</taxon>
        <taxon>Neopterygii</taxon>
        <taxon>Teleostei</taxon>
        <taxon>Anguilliformes</taxon>
        <taxon>Anguillidae</taxon>
        <taxon>Anguilla</taxon>
    </lineage>
</organism>
<protein>
    <submittedName>
        <fullName evidence="1">Uncharacterized protein</fullName>
    </submittedName>
</protein>
<evidence type="ECO:0000313" key="1">
    <source>
        <dbReference type="EMBL" id="JAH91452.1"/>
    </source>
</evidence>
<reference evidence="1" key="2">
    <citation type="journal article" date="2015" name="Fish Shellfish Immunol.">
        <title>Early steps in the European eel (Anguilla anguilla)-Vibrio vulnificus interaction in the gills: Role of the RtxA13 toxin.</title>
        <authorList>
            <person name="Callol A."/>
            <person name="Pajuelo D."/>
            <person name="Ebbesson L."/>
            <person name="Teles M."/>
            <person name="MacKenzie S."/>
            <person name="Amaro C."/>
        </authorList>
    </citation>
    <scope>NUCLEOTIDE SEQUENCE</scope>
</reference>
<reference evidence="1" key="1">
    <citation type="submission" date="2014-11" db="EMBL/GenBank/DDBJ databases">
        <authorList>
            <person name="Amaro Gonzalez C."/>
        </authorList>
    </citation>
    <scope>NUCLEOTIDE SEQUENCE</scope>
</reference>
<dbReference type="AlphaFoldDB" id="A0A0E9WM82"/>
<name>A0A0E9WM82_ANGAN</name>
<dbReference type="EMBL" id="GBXM01017125">
    <property type="protein sequence ID" value="JAH91452.1"/>
    <property type="molecule type" value="Transcribed_RNA"/>
</dbReference>
<proteinExistence type="predicted"/>
<accession>A0A0E9WM82</accession>